<sequence length="284" mass="31109">MLVTSKEMILDAQKKGYAVPAINTQGGNYDIIRAICYAAEELRSPVILAHYVSTAAYSGNEWFAEVAKYLARKVSVPVAIHLDHGDSFATCVQAVHYGFTSIMLDCSAESIADNIRHTHEVLKFCRALAIPVEAEVGELVRLDAGGQALANKNLASVEDVREFLAGCSPDMLAVGIGNAHGFYHGQPEIHLEILEAVRQITAIPLVLHGCTGMPDETVQAAIRLGVAKINFGTLIRHKYLEYFQEGLDHLDHQGHSWKVSQYAEAKLEEVIRDIIRLSGSANRC</sequence>
<evidence type="ECO:0000256" key="1">
    <source>
        <dbReference type="PIRSR" id="PIRSR001359-1"/>
    </source>
</evidence>
<comment type="caution">
    <text evidence="4">The sequence shown here is derived from an EMBL/GenBank/DDBJ whole genome shotgun (WGS) entry which is preliminary data.</text>
</comment>
<protein>
    <submittedName>
        <fullName evidence="4">Fructose-bisphosphate aldolase class II/tagatose 1,6-diphosphate aldolase GatY/KbaY</fullName>
    </submittedName>
</protein>
<evidence type="ECO:0000313" key="4">
    <source>
        <dbReference type="EMBL" id="TCL57858.1"/>
    </source>
</evidence>
<dbReference type="NCBIfam" id="TIGR00167">
    <property type="entry name" value="cbbA"/>
    <property type="match status" value="1"/>
</dbReference>
<dbReference type="PIRSF" id="PIRSF001359">
    <property type="entry name" value="F_bP_aldolase_II"/>
    <property type="match status" value="1"/>
</dbReference>
<dbReference type="PANTHER" id="PTHR30304:SF0">
    <property type="entry name" value="D-TAGATOSE-1,6-BISPHOSPHATE ALDOLASE SUBUNIT GATY-RELATED"/>
    <property type="match status" value="1"/>
</dbReference>
<feature type="binding site" evidence="3">
    <location>
        <position position="84"/>
    </location>
    <ligand>
        <name>Zn(2+)</name>
        <dbReference type="ChEBI" id="CHEBI:29105"/>
        <label>1</label>
        <note>catalytic</note>
    </ligand>
</feature>
<dbReference type="InterPro" id="IPR013785">
    <property type="entry name" value="Aldolase_TIM"/>
</dbReference>
<evidence type="ECO:0000313" key="5">
    <source>
        <dbReference type="Proteomes" id="UP000295008"/>
    </source>
</evidence>
<comment type="cofactor">
    <cofactor evidence="3">
        <name>Zn(2+)</name>
        <dbReference type="ChEBI" id="CHEBI:29105"/>
    </cofactor>
    <text evidence="3">Binds 2 Zn(2+) ions per subunit. One is catalytic and the other provides a structural contribution.</text>
</comment>
<keyword evidence="3" id="KW-0479">Metal-binding</keyword>
<reference evidence="4 5" key="1">
    <citation type="submission" date="2019-03" db="EMBL/GenBank/DDBJ databases">
        <title>Genomic Encyclopedia of Type Strains, Phase IV (KMG-IV): sequencing the most valuable type-strain genomes for metagenomic binning, comparative biology and taxonomic classification.</title>
        <authorList>
            <person name="Goeker M."/>
        </authorList>
    </citation>
    <scope>NUCLEOTIDE SEQUENCE [LARGE SCALE GENOMIC DNA]</scope>
    <source>
        <strain evidence="4 5">LX-B</strain>
    </source>
</reference>
<feature type="binding site" evidence="3">
    <location>
        <position position="135"/>
    </location>
    <ligand>
        <name>Zn(2+)</name>
        <dbReference type="ChEBI" id="CHEBI:29105"/>
        <label>2</label>
    </ligand>
</feature>
<feature type="binding site" evidence="2">
    <location>
        <begin position="230"/>
        <end position="233"/>
    </location>
    <ligand>
        <name>dihydroxyacetone phosphate</name>
        <dbReference type="ChEBI" id="CHEBI:57642"/>
    </ligand>
</feature>
<dbReference type="Pfam" id="PF01116">
    <property type="entry name" value="F_bP_aldolase"/>
    <property type="match status" value="1"/>
</dbReference>
<dbReference type="Gene3D" id="3.20.20.70">
    <property type="entry name" value="Aldolase class I"/>
    <property type="match status" value="1"/>
</dbReference>
<dbReference type="PANTHER" id="PTHR30304">
    <property type="entry name" value="D-TAGATOSE-1,6-BISPHOSPHATE ALDOLASE"/>
    <property type="match status" value="1"/>
</dbReference>
<evidence type="ECO:0000256" key="3">
    <source>
        <dbReference type="PIRSR" id="PIRSR001359-3"/>
    </source>
</evidence>
<feature type="binding site" evidence="3">
    <location>
        <position position="208"/>
    </location>
    <ligand>
        <name>Zn(2+)</name>
        <dbReference type="ChEBI" id="CHEBI:29105"/>
        <label>1</label>
        <note>catalytic</note>
    </ligand>
</feature>
<name>A0A4R1QV89_HYDET</name>
<dbReference type="InterPro" id="IPR000771">
    <property type="entry name" value="FBA_II"/>
</dbReference>
<dbReference type="GO" id="GO:0009025">
    <property type="term" value="F:tagatose-bisphosphate aldolase activity"/>
    <property type="evidence" value="ECO:0007669"/>
    <property type="project" value="TreeGrafter"/>
</dbReference>
<feature type="active site" description="Proton donor" evidence="1">
    <location>
        <position position="83"/>
    </location>
</feature>
<feature type="binding site" evidence="3">
    <location>
        <position position="180"/>
    </location>
    <ligand>
        <name>Zn(2+)</name>
        <dbReference type="ChEBI" id="CHEBI:29105"/>
        <label>1</label>
        <note>catalytic</note>
    </ligand>
</feature>
<feature type="binding site" evidence="2">
    <location>
        <begin position="209"/>
        <end position="211"/>
    </location>
    <ligand>
        <name>dihydroxyacetone phosphate</name>
        <dbReference type="ChEBI" id="CHEBI:57642"/>
    </ligand>
</feature>
<dbReference type="InterPro" id="IPR050246">
    <property type="entry name" value="Class_II_FBP_aldolase"/>
</dbReference>
<accession>A0A4R1QV89</accession>
<dbReference type="PROSITE" id="PS00602">
    <property type="entry name" value="ALDOLASE_CLASS_II_1"/>
    <property type="match status" value="1"/>
</dbReference>
<dbReference type="GO" id="GO:0005975">
    <property type="term" value="P:carbohydrate metabolic process"/>
    <property type="evidence" value="ECO:0007669"/>
    <property type="project" value="InterPro"/>
</dbReference>
<evidence type="ECO:0000256" key="2">
    <source>
        <dbReference type="PIRSR" id="PIRSR001359-2"/>
    </source>
</evidence>
<dbReference type="GO" id="GO:0005829">
    <property type="term" value="C:cytosol"/>
    <property type="evidence" value="ECO:0007669"/>
    <property type="project" value="TreeGrafter"/>
</dbReference>
<dbReference type="RefSeq" id="WP_132016955.1">
    <property type="nucleotide sequence ID" value="NZ_SLUN01000044.1"/>
</dbReference>
<gene>
    <name evidence="4" type="ORF">EDC14_10447</name>
</gene>
<keyword evidence="3" id="KW-0862">Zinc</keyword>
<dbReference type="AlphaFoldDB" id="A0A4R1QV89"/>
<dbReference type="EMBL" id="SLUN01000044">
    <property type="protein sequence ID" value="TCL57858.1"/>
    <property type="molecule type" value="Genomic_DNA"/>
</dbReference>
<dbReference type="OrthoDB" id="9803995at2"/>
<dbReference type="SUPFAM" id="SSF51569">
    <property type="entry name" value="Aldolase"/>
    <property type="match status" value="1"/>
</dbReference>
<feature type="binding site" evidence="2">
    <location>
        <position position="181"/>
    </location>
    <ligand>
        <name>dihydroxyacetone phosphate</name>
        <dbReference type="ChEBI" id="CHEBI:57642"/>
    </ligand>
</feature>
<dbReference type="Proteomes" id="UP000295008">
    <property type="component" value="Unassembled WGS sequence"/>
</dbReference>
<dbReference type="GO" id="GO:0008270">
    <property type="term" value="F:zinc ion binding"/>
    <property type="evidence" value="ECO:0007669"/>
    <property type="project" value="InterPro"/>
</dbReference>
<feature type="binding site" evidence="3">
    <location>
        <position position="105"/>
    </location>
    <ligand>
        <name>Zn(2+)</name>
        <dbReference type="ChEBI" id="CHEBI:29105"/>
        <label>2</label>
    </ligand>
</feature>
<organism evidence="4 5">
    <name type="scientific">Hydrogenispora ethanolica</name>
    <dbReference type="NCBI Taxonomy" id="1082276"/>
    <lineage>
        <taxon>Bacteria</taxon>
        <taxon>Bacillati</taxon>
        <taxon>Bacillota</taxon>
        <taxon>Hydrogenispora</taxon>
    </lineage>
</organism>
<keyword evidence="5" id="KW-1185">Reference proteome</keyword>
<proteinExistence type="predicted"/>